<dbReference type="AlphaFoldDB" id="A0A080LYN5"/>
<proteinExistence type="predicted"/>
<gene>
    <name evidence="1" type="ORF">AW09_000682</name>
</gene>
<accession>A0A080LYN5</accession>
<evidence type="ECO:0000313" key="1">
    <source>
        <dbReference type="EMBL" id="KFB74027.1"/>
    </source>
</evidence>
<dbReference type="Proteomes" id="UP000020077">
    <property type="component" value="Unassembled WGS sequence"/>
</dbReference>
<evidence type="ECO:0000313" key="2">
    <source>
        <dbReference type="Proteomes" id="UP000020077"/>
    </source>
</evidence>
<organism evidence="1 2">
    <name type="scientific">Candidatus Accumulibacter phosphatis</name>
    <dbReference type="NCBI Taxonomy" id="327160"/>
    <lineage>
        <taxon>Bacteria</taxon>
        <taxon>Pseudomonadati</taxon>
        <taxon>Pseudomonadota</taxon>
        <taxon>Betaproteobacteria</taxon>
        <taxon>Candidatus Accumulibacter</taxon>
    </lineage>
</organism>
<protein>
    <submittedName>
        <fullName evidence="1">Uncharacterized protein</fullName>
    </submittedName>
</protein>
<dbReference type="EMBL" id="JDVG02000117">
    <property type="protein sequence ID" value="KFB74027.1"/>
    <property type="molecule type" value="Genomic_DNA"/>
</dbReference>
<reference evidence="1 2" key="1">
    <citation type="submission" date="2014-02" db="EMBL/GenBank/DDBJ databases">
        <title>Expanding our view of genomic diversity in Candidatus Accumulibacter clades.</title>
        <authorList>
            <person name="Skennerton C.T."/>
            <person name="Barr J.J."/>
            <person name="Slater F.R."/>
            <person name="Bond P.L."/>
            <person name="Tyson G.W."/>
        </authorList>
    </citation>
    <scope>NUCLEOTIDE SEQUENCE [LARGE SCALE GENOMIC DNA]</scope>
    <source>
        <strain evidence="2">BA-91</strain>
    </source>
</reference>
<sequence>MRDLAITLGGFANRVEHRVVTLDERHEVGMVVLLGDTLPVLVPVQDCLVVIKGTFLGPETPGPDFDRFCHSNSNT</sequence>
<name>A0A080LYN5_9PROT</name>
<comment type="caution">
    <text evidence="1">The sequence shown here is derived from an EMBL/GenBank/DDBJ whole genome shotgun (WGS) entry which is preliminary data.</text>
</comment>